<accession>A0A6S7A6D2</accession>
<feature type="transmembrane region" description="Helical" evidence="1">
    <location>
        <begin position="118"/>
        <end position="135"/>
    </location>
</feature>
<feature type="transmembrane region" description="Helical" evidence="1">
    <location>
        <begin position="62"/>
        <end position="83"/>
    </location>
</feature>
<evidence type="ECO:0000313" key="2">
    <source>
        <dbReference type="EMBL" id="CAB3715964.1"/>
    </source>
</evidence>
<reference evidence="2 3" key="1">
    <citation type="submission" date="2020-04" db="EMBL/GenBank/DDBJ databases">
        <authorList>
            <person name="De Canck E."/>
        </authorList>
    </citation>
    <scope>NUCLEOTIDE SEQUENCE [LARGE SCALE GENOMIC DNA]</scope>
    <source>
        <strain evidence="2 3">LMG 26690</strain>
    </source>
</reference>
<feature type="transmembrane region" description="Helical" evidence="1">
    <location>
        <begin position="89"/>
        <end position="111"/>
    </location>
</feature>
<protein>
    <submittedName>
        <fullName evidence="2">Uncharacterized protein</fullName>
    </submittedName>
</protein>
<keyword evidence="1" id="KW-1133">Transmembrane helix</keyword>
<sequence length="136" mass="14993">MKGQIEIERTFTTMPGDLADTLADAITFADAFTLFGYDCSLTKRGNSINQQKGISMLRDLGWSFYSILALICGIATAWLHWWVVMHEGLWPYIIFELIPGLPGVASGVYAIHRDGSKVAWAGVLLSLSPLATWLSI</sequence>
<evidence type="ECO:0000256" key="1">
    <source>
        <dbReference type="SAM" id="Phobius"/>
    </source>
</evidence>
<dbReference type="EMBL" id="CADIJM010000007">
    <property type="protein sequence ID" value="CAB3715964.1"/>
    <property type="molecule type" value="Genomic_DNA"/>
</dbReference>
<evidence type="ECO:0000313" key="3">
    <source>
        <dbReference type="Proteomes" id="UP000494214"/>
    </source>
</evidence>
<keyword evidence="3" id="KW-1185">Reference proteome</keyword>
<gene>
    <name evidence="2" type="ORF">LMG26690_03512</name>
</gene>
<dbReference type="AlphaFoldDB" id="A0A6S7A6D2"/>
<dbReference type="Proteomes" id="UP000494214">
    <property type="component" value="Unassembled WGS sequence"/>
</dbReference>
<name>A0A6S7A6D2_9BURK</name>
<proteinExistence type="predicted"/>
<keyword evidence="1" id="KW-0472">Membrane</keyword>
<organism evidence="2 3">
    <name type="scientific">Achromobacter animicus</name>
    <dbReference type="NCBI Taxonomy" id="1389935"/>
    <lineage>
        <taxon>Bacteria</taxon>
        <taxon>Pseudomonadati</taxon>
        <taxon>Pseudomonadota</taxon>
        <taxon>Betaproteobacteria</taxon>
        <taxon>Burkholderiales</taxon>
        <taxon>Alcaligenaceae</taxon>
        <taxon>Achromobacter</taxon>
    </lineage>
</organism>
<keyword evidence="1" id="KW-0812">Transmembrane</keyword>